<evidence type="ECO:0000256" key="3">
    <source>
        <dbReference type="ARBA" id="ARBA00023054"/>
    </source>
</evidence>
<reference evidence="9" key="1">
    <citation type="journal article" date="2016" name="Nature">
        <title>The genome of the seagrass Zostera marina reveals angiosperm adaptation to the sea.</title>
        <authorList>
            <person name="Olsen J.L."/>
            <person name="Rouze P."/>
            <person name="Verhelst B."/>
            <person name="Lin Y.-C."/>
            <person name="Bayer T."/>
            <person name="Collen J."/>
            <person name="Dattolo E."/>
            <person name="De Paoli E."/>
            <person name="Dittami S."/>
            <person name="Maumus F."/>
            <person name="Michel G."/>
            <person name="Kersting A."/>
            <person name="Lauritano C."/>
            <person name="Lohaus R."/>
            <person name="Toepel M."/>
            <person name="Tonon T."/>
            <person name="Vanneste K."/>
            <person name="Amirebrahimi M."/>
            <person name="Brakel J."/>
            <person name="Bostroem C."/>
            <person name="Chovatia M."/>
            <person name="Grimwood J."/>
            <person name="Jenkins J.W."/>
            <person name="Jueterbock A."/>
            <person name="Mraz A."/>
            <person name="Stam W.T."/>
            <person name="Tice H."/>
            <person name="Bornberg-Bauer E."/>
            <person name="Green P.J."/>
            <person name="Pearson G.A."/>
            <person name="Procaccini G."/>
            <person name="Duarte C.M."/>
            <person name="Schmutz J."/>
            <person name="Reusch T.B.H."/>
            <person name="Van de Peer Y."/>
        </authorList>
    </citation>
    <scope>NUCLEOTIDE SEQUENCE [LARGE SCALE GENOMIC DNA]</scope>
    <source>
        <strain evidence="9">cv. Finnish</strain>
    </source>
</reference>
<dbReference type="OMA" id="GSADIIM"/>
<dbReference type="InterPro" id="IPR001452">
    <property type="entry name" value="SH3_domain"/>
</dbReference>
<name>A0A0K9PIS4_ZOSMR</name>
<keyword evidence="2 5" id="KW-0728">SH3 domain</keyword>
<accession>A0A0K9PIS4</accession>
<dbReference type="AlphaFoldDB" id="A0A0K9PIS4"/>
<dbReference type="PROSITE" id="PS50002">
    <property type="entry name" value="SH3"/>
    <property type="match status" value="1"/>
</dbReference>
<dbReference type="Pfam" id="PF14604">
    <property type="entry name" value="SH3_9"/>
    <property type="match status" value="1"/>
</dbReference>
<dbReference type="InterPro" id="IPR050384">
    <property type="entry name" value="Endophilin_SH3RF"/>
</dbReference>
<dbReference type="SUPFAM" id="SSF50044">
    <property type="entry name" value="SH3-domain"/>
    <property type="match status" value="1"/>
</dbReference>
<dbReference type="Gene3D" id="2.30.30.40">
    <property type="entry name" value="SH3 Domains"/>
    <property type="match status" value="1"/>
</dbReference>
<dbReference type="OrthoDB" id="19092at2759"/>
<evidence type="ECO:0000313" key="9">
    <source>
        <dbReference type="Proteomes" id="UP000036987"/>
    </source>
</evidence>
<evidence type="ECO:0000256" key="5">
    <source>
        <dbReference type="PROSITE-ProRule" id="PRU00192"/>
    </source>
</evidence>
<evidence type="ECO:0000313" key="8">
    <source>
        <dbReference type="EMBL" id="KMZ68125.1"/>
    </source>
</evidence>
<dbReference type="PANTHER" id="PTHR14167">
    <property type="entry name" value="SH3 DOMAIN-CONTAINING"/>
    <property type="match status" value="1"/>
</dbReference>
<dbReference type="Gene3D" id="1.20.1270.60">
    <property type="entry name" value="Arfaptin homology (AH) domain/BAR domain"/>
    <property type="match status" value="1"/>
</dbReference>
<feature type="coiled-coil region" evidence="6">
    <location>
        <begin position="149"/>
        <end position="213"/>
    </location>
</feature>
<sequence length="367" mass="41208">MDALRKQASKLREQVAKQQQAVFKQFVGGGYGSSDSFAANDAEFQQRQKLEKLYMSTRAAKHFQRDIVRGVEGYIVTCSKQIEIGKKLSEDCQKYGGENTCTSGSILSKASLSYGNARSQIEKERMNLMKTLGTQVAEPLRFFVTSAPLDDARHLAQRYDRMRQEAEAQAIEVSKRQIRVRETSGNGDNNLKIEAAEAKLHELKSNTMILGKEASIAMSAVETQQQKMTLQHIIAMVESERTYHQKILHILDQLQTEMVSEHQQIDATANQYAPVPPPPSYEEVNESFSSQNDDAATDALRFFLGEVIQSYKAESDVELNLSIGDFVVVRKVSNNGWAEGECNGEAGWFPYGYIEKRDRILASKVTE</sequence>
<dbReference type="PANTHER" id="PTHR14167:SF81">
    <property type="entry name" value="ENDOPHILIN-A"/>
    <property type="match status" value="1"/>
</dbReference>
<dbReference type="InterPro" id="IPR036028">
    <property type="entry name" value="SH3-like_dom_sf"/>
</dbReference>
<evidence type="ECO:0000256" key="1">
    <source>
        <dbReference type="ARBA" id="ARBA00004170"/>
    </source>
</evidence>
<comment type="subcellular location">
    <subcellularLocation>
        <location evidence="1">Membrane</location>
        <topology evidence="1">Peripheral membrane protein</topology>
    </subcellularLocation>
</comment>
<dbReference type="EMBL" id="LFYR01000864">
    <property type="protein sequence ID" value="KMZ68125.1"/>
    <property type="molecule type" value="Genomic_DNA"/>
</dbReference>
<keyword evidence="4" id="KW-0472">Membrane</keyword>
<keyword evidence="9" id="KW-1185">Reference proteome</keyword>
<evidence type="ECO:0000256" key="6">
    <source>
        <dbReference type="SAM" id="Coils"/>
    </source>
</evidence>
<organism evidence="8 9">
    <name type="scientific">Zostera marina</name>
    <name type="common">Eelgrass</name>
    <dbReference type="NCBI Taxonomy" id="29655"/>
    <lineage>
        <taxon>Eukaryota</taxon>
        <taxon>Viridiplantae</taxon>
        <taxon>Streptophyta</taxon>
        <taxon>Embryophyta</taxon>
        <taxon>Tracheophyta</taxon>
        <taxon>Spermatophyta</taxon>
        <taxon>Magnoliopsida</taxon>
        <taxon>Liliopsida</taxon>
        <taxon>Zosteraceae</taxon>
        <taxon>Zostera</taxon>
    </lineage>
</organism>
<dbReference type="SUPFAM" id="SSF103657">
    <property type="entry name" value="BAR/IMD domain-like"/>
    <property type="match status" value="1"/>
</dbReference>
<keyword evidence="3 6" id="KW-0175">Coiled coil</keyword>
<evidence type="ECO:0000259" key="7">
    <source>
        <dbReference type="PROSITE" id="PS50002"/>
    </source>
</evidence>
<dbReference type="InterPro" id="IPR027267">
    <property type="entry name" value="AH/BAR_dom_sf"/>
</dbReference>
<gene>
    <name evidence="8" type="ORF">ZOSMA_24G01470</name>
</gene>
<comment type="caution">
    <text evidence="8">The sequence shown here is derived from an EMBL/GenBank/DDBJ whole genome shotgun (WGS) entry which is preliminary data.</text>
</comment>
<evidence type="ECO:0000256" key="4">
    <source>
        <dbReference type="ARBA" id="ARBA00023136"/>
    </source>
</evidence>
<feature type="domain" description="SH3" evidence="7">
    <location>
        <begin position="300"/>
        <end position="359"/>
    </location>
</feature>
<dbReference type="STRING" id="29655.A0A0K9PIS4"/>
<dbReference type="SMART" id="SM00326">
    <property type="entry name" value="SH3"/>
    <property type="match status" value="1"/>
</dbReference>
<proteinExistence type="predicted"/>
<evidence type="ECO:0000256" key="2">
    <source>
        <dbReference type="ARBA" id="ARBA00022443"/>
    </source>
</evidence>
<dbReference type="Proteomes" id="UP000036987">
    <property type="component" value="Unassembled WGS sequence"/>
</dbReference>
<protein>
    <submittedName>
        <fullName evidence="8">Intersectin 1 (SH3 domain protein)</fullName>
    </submittedName>
</protein>